<dbReference type="InterPro" id="IPR029058">
    <property type="entry name" value="AB_hydrolase_fold"/>
</dbReference>
<protein>
    <submittedName>
        <fullName evidence="2">Alpha/beta hydrolase</fullName>
    </submittedName>
</protein>
<dbReference type="InterPro" id="IPR050266">
    <property type="entry name" value="AB_hydrolase_sf"/>
</dbReference>
<dbReference type="EMBL" id="CP056030">
    <property type="protein sequence ID" value="QKZ04619.1"/>
    <property type="molecule type" value="Genomic_DNA"/>
</dbReference>
<gene>
    <name evidence="2" type="ORF">HWQ56_12825</name>
</gene>
<name>A0A7D5D6J6_9PSED</name>
<dbReference type="SUPFAM" id="SSF53474">
    <property type="entry name" value="alpha/beta-Hydrolases"/>
    <property type="match status" value="1"/>
</dbReference>
<proteinExistence type="predicted"/>
<evidence type="ECO:0000313" key="3">
    <source>
        <dbReference type="Proteomes" id="UP000509568"/>
    </source>
</evidence>
<dbReference type="KEGG" id="pez:HWQ56_12825"/>
<accession>A0A7D5D6J6</accession>
<dbReference type="Gene3D" id="3.40.50.1820">
    <property type="entry name" value="alpha/beta hydrolase"/>
    <property type="match status" value="1"/>
</dbReference>
<dbReference type="GO" id="GO:0016787">
    <property type="term" value="F:hydrolase activity"/>
    <property type="evidence" value="ECO:0007669"/>
    <property type="project" value="UniProtKB-KW"/>
</dbReference>
<dbReference type="InterPro" id="IPR000073">
    <property type="entry name" value="AB_hydrolase_1"/>
</dbReference>
<evidence type="ECO:0000259" key="1">
    <source>
        <dbReference type="Pfam" id="PF00561"/>
    </source>
</evidence>
<dbReference type="Pfam" id="PF00561">
    <property type="entry name" value="Abhydrolase_1"/>
    <property type="match status" value="1"/>
</dbReference>
<dbReference type="RefSeq" id="WP_176570719.1">
    <property type="nucleotide sequence ID" value="NZ_CP056030.1"/>
</dbReference>
<evidence type="ECO:0000313" key="2">
    <source>
        <dbReference type="EMBL" id="QKZ04619.1"/>
    </source>
</evidence>
<sequence>MSTYLYGGQVQANGIRQHYLRYGGKGQPLILVPGITSPAITWGFVAQRLGEQFDTYVLDVRGRGLSASGPALAYDTDTCADDIIAFASALGLAGYHLVGHSMGARFILRAATRHPAAAIERLVLIDPPVSGPGRREYPGKLPWYVDSIRQSMTGMSAEDMLAFCPTWSVEQRALRAEWLHTCFEPAIVQALEEFHSVDIHGDFPVLRQPALLMVAGKGGVILPEDEAELRALQPALSISHAPHAGHMIPWDDFDGFFAALGTFLGPSFC</sequence>
<feature type="domain" description="AB hydrolase-1" evidence="1">
    <location>
        <begin position="28"/>
        <end position="252"/>
    </location>
</feature>
<keyword evidence="2" id="KW-0378">Hydrolase</keyword>
<dbReference type="Proteomes" id="UP000509568">
    <property type="component" value="Chromosome"/>
</dbReference>
<dbReference type="PANTHER" id="PTHR43798">
    <property type="entry name" value="MONOACYLGLYCEROL LIPASE"/>
    <property type="match status" value="1"/>
</dbReference>
<organism evidence="2 3">
    <name type="scientific">Pseudomonas eucalypticola</name>
    <dbReference type="NCBI Taxonomy" id="2599595"/>
    <lineage>
        <taxon>Bacteria</taxon>
        <taxon>Pseudomonadati</taxon>
        <taxon>Pseudomonadota</taxon>
        <taxon>Gammaproteobacteria</taxon>
        <taxon>Pseudomonadales</taxon>
        <taxon>Pseudomonadaceae</taxon>
        <taxon>Pseudomonas</taxon>
    </lineage>
</organism>
<keyword evidence="3" id="KW-1185">Reference proteome</keyword>
<dbReference type="AlphaFoldDB" id="A0A7D5D6J6"/>
<reference evidence="2 3" key="1">
    <citation type="submission" date="2020-06" db="EMBL/GenBank/DDBJ databases">
        <title>Pseudomonas eucalypticola sp. nov., an endophyte of Eucalyptus dunnii leaves with biocontrol ability of eucalyptus leaf blight.</title>
        <authorList>
            <person name="Liu Y."/>
            <person name="Song Z."/>
            <person name="Zeng H."/>
            <person name="Lu M."/>
            <person name="Wang X."/>
            <person name="Lian X."/>
            <person name="Zhang Q."/>
        </authorList>
    </citation>
    <scope>NUCLEOTIDE SEQUENCE [LARGE SCALE GENOMIC DNA]</scope>
    <source>
        <strain evidence="2 3">NP-1</strain>
    </source>
</reference>